<dbReference type="AlphaFoldDB" id="A0A1V6S1T5"/>
<dbReference type="EMBL" id="MDYP01000012">
    <property type="protein sequence ID" value="OQE07816.1"/>
    <property type="molecule type" value="Genomic_DNA"/>
</dbReference>
<proteinExistence type="predicted"/>
<name>A0A1V6S1T5_9EURO</name>
<evidence type="ECO:0000313" key="1">
    <source>
        <dbReference type="EMBL" id="OQE07816.1"/>
    </source>
</evidence>
<gene>
    <name evidence="1" type="ORF">PENVUL_c012G07872</name>
</gene>
<dbReference type="Proteomes" id="UP000191518">
    <property type="component" value="Unassembled WGS sequence"/>
</dbReference>
<comment type="caution">
    <text evidence="1">The sequence shown here is derived from an EMBL/GenBank/DDBJ whole genome shotgun (WGS) entry which is preliminary data.</text>
</comment>
<evidence type="ECO:0000313" key="2">
    <source>
        <dbReference type="Proteomes" id="UP000191518"/>
    </source>
</evidence>
<protein>
    <submittedName>
        <fullName evidence="1">Uncharacterized protein</fullName>
    </submittedName>
</protein>
<dbReference type="STRING" id="29845.A0A1V6S1T5"/>
<reference evidence="2" key="1">
    <citation type="journal article" date="2017" name="Nat. Microbiol.">
        <title>Global analysis of biosynthetic gene clusters reveals vast potential of secondary metabolite production in Penicillium species.</title>
        <authorList>
            <person name="Nielsen J.C."/>
            <person name="Grijseels S."/>
            <person name="Prigent S."/>
            <person name="Ji B."/>
            <person name="Dainat J."/>
            <person name="Nielsen K.F."/>
            <person name="Frisvad J.C."/>
            <person name="Workman M."/>
            <person name="Nielsen J."/>
        </authorList>
    </citation>
    <scope>NUCLEOTIDE SEQUENCE [LARGE SCALE GENOMIC DNA]</scope>
    <source>
        <strain evidence="2">IBT 29486</strain>
    </source>
</reference>
<keyword evidence="2" id="KW-1185">Reference proteome</keyword>
<accession>A0A1V6S1T5</accession>
<organism evidence="1 2">
    <name type="scientific">Penicillium vulpinum</name>
    <dbReference type="NCBI Taxonomy" id="29845"/>
    <lineage>
        <taxon>Eukaryota</taxon>
        <taxon>Fungi</taxon>
        <taxon>Dikarya</taxon>
        <taxon>Ascomycota</taxon>
        <taxon>Pezizomycotina</taxon>
        <taxon>Eurotiomycetes</taxon>
        <taxon>Eurotiomycetidae</taxon>
        <taxon>Eurotiales</taxon>
        <taxon>Aspergillaceae</taxon>
        <taxon>Penicillium</taxon>
    </lineage>
</organism>
<sequence>MSTESFPSYLITNPQIKDLAIGLQWLETLDPSLIKKLRIVIVQVKPVYRPGWPAFLNKLSTEAVGLEELDVQISIRFSAANWCAAVDIEFLRELGRFRWLKRMKLDGWFPREWPEYLLSRTGLTVWRESEHTEAHLRELRKFRDLLIPEYPSDFE</sequence>